<dbReference type="RefSeq" id="WP_144412913.1">
    <property type="nucleotide sequence ID" value="NZ_CP011451.1"/>
</dbReference>
<sequence length="77" mass="8758">MLDSPIRAHASERRINSPELSRLYLQIDEESKAVLLPGTEPVRTNRTRAEPEPFIMARLHSLPHAKQRLTAAPSELF</sequence>
<dbReference type="EMBL" id="VNHT01000073">
    <property type="protein sequence ID" value="TYP78420.1"/>
    <property type="molecule type" value="Genomic_DNA"/>
</dbReference>
<accession>A0A5D3Y916</accession>
<dbReference type="Proteomes" id="UP000324176">
    <property type="component" value="Unassembled WGS sequence"/>
</dbReference>
<proteinExistence type="predicted"/>
<organism evidence="1 2">
    <name type="scientific">Nitrosomonas communis</name>
    <dbReference type="NCBI Taxonomy" id="44574"/>
    <lineage>
        <taxon>Bacteria</taxon>
        <taxon>Pseudomonadati</taxon>
        <taxon>Pseudomonadota</taxon>
        <taxon>Betaproteobacteria</taxon>
        <taxon>Nitrosomonadales</taxon>
        <taxon>Nitrosomonadaceae</taxon>
        <taxon>Nitrosomonas</taxon>
    </lineage>
</organism>
<comment type="caution">
    <text evidence="1">The sequence shown here is derived from an EMBL/GenBank/DDBJ whole genome shotgun (WGS) entry which is preliminary data.</text>
</comment>
<evidence type="ECO:0000313" key="1">
    <source>
        <dbReference type="EMBL" id="TYP78420.1"/>
    </source>
</evidence>
<dbReference type="AlphaFoldDB" id="A0A5D3Y916"/>
<protein>
    <submittedName>
        <fullName evidence="1">Uncharacterized protein</fullName>
    </submittedName>
</protein>
<evidence type="ECO:0000313" key="2">
    <source>
        <dbReference type="Proteomes" id="UP000324176"/>
    </source>
</evidence>
<gene>
    <name evidence="1" type="ORF">BCL69_10732</name>
</gene>
<name>A0A5D3Y916_9PROT</name>
<reference evidence="1 2" key="1">
    <citation type="submission" date="2019-07" db="EMBL/GenBank/DDBJ databases">
        <title>Active sludge and wastewater microbial communities from Klosterneuburg, Austria.</title>
        <authorList>
            <person name="Wagner M."/>
        </authorList>
    </citation>
    <scope>NUCLEOTIDE SEQUENCE [LARGE SCALE GENOMIC DNA]</scope>
    <source>
        <strain evidence="1 2">Nm2</strain>
    </source>
</reference>